<protein>
    <submittedName>
        <fullName evidence="2">Uncharacterized protein</fullName>
    </submittedName>
</protein>
<feature type="region of interest" description="Disordered" evidence="1">
    <location>
        <begin position="1"/>
        <end position="30"/>
    </location>
</feature>
<dbReference type="AlphaFoldDB" id="A0A319EVH3"/>
<feature type="compositionally biased region" description="Polar residues" evidence="1">
    <location>
        <begin position="1"/>
        <end position="17"/>
    </location>
</feature>
<gene>
    <name evidence="2" type="ORF">BO71DRAFT_204458</name>
</gene>
<keyword evidence="3" id="KW-1185">Reference proteome</keyword>
<evidence type="ECO:0000313" key="3">
    <source>
        <dbReference type="Proteomes" id="UP000247810"/>
    </source>
</evidence>
<dbReference type="EMBL" id="KZ825854">
    <property type="protein sequence ID" value="PYH95402.1"/>
    <property type="molecule type" value="Genomic_DNA"/>
</dbReference>
<name>A0A319EVH3_9EURO</name>
<accession>A0A319EVH3</accession>
<sequence length="161" mass="17345">MLRVTQGYSTLGGNQLYSRKDNASPPSSVPCPRCPCRRTVGIRIITTEVQATATAPTISCCILSRRQALPALHRRRMPHRNRRTNPVGLPAPIHANCQPAPIPIRKCPCTHLSTAGDPPPPASSSSSTAYSVAVLQLLSFRCSSSSSIPTAHHQPPRIKPI</sequence>
<reference evidence="2 3" key="1">
    <citation type="submission" date="2018-02" db="EMBL/GenBank/DDBJ databases">
        <title>The genomes of Aspergillus section Nigri reveals drivers in fungal speciation.</title>
        <authorList>
            <consortium name="DOE Joint Genome Institute"/>
            <person name="Vesth T.C."/>
            <person name="Nybo J."/>
            <person name="Theobald S."/>
            <person name="Brandl J."/>
            <person name="Frisvad J.C."/>
            <person name="Nielsen K.F."/>
            <person name="Lyhne E.K."/>
            <person name="Kogle M.E."/>
            <person name="Kuo A."/>
            <person name="Riley R."/>
            <person name="Clum A."/>
            <person name="Nolan M."/>
            <person name="Lipzen A."/>
            <person name="Salamov A."/>
            <person name="Henrissat B."/>
            <person name="Wiebenga A."/>
            <person name="De vries R.P."/>
            <person name="Grigoriev I.V."/>
            <person name="Mortensen U.H."/>
            <person name="Andersen M.R."/>
            <person name="Baker S.E."/>
        </authorList>
    </citation>
    <scope>NUCLEOTIDE SEQUENCE [LARGE SCALE GENOMIC DNA]</scope>
    <source>
        <strain evidence="2 3">CBS 707.79</strain>
    </source>
</reference>
<proteinExistence type="predicted"/>
<dbReference type="VEuPathDB" id="FungiDB:BO71DRAFT_204458"/>
<evidence type="ECO:0000313" key="2">
    <source>
        <dbReference type="EMBL" id="PYH95402.1"/>
    </source>
</evidence>
<dbReference type="Proteomes" id="UP000247810">
    <property type="component" value="Unassembled WGS sequence"/>
</dbReference>
<evidence type="ECO:0000256" key="1">
    <source>
        <dbReference type="SAM" id="MobiDB-lite"/>
    </source>
</evidence>
<organism evidence="2 3">
    <name type="scientific">Aspergillus ellipticus CBS 707.79</name>
    <dbReference type="NCBI Taxonomy" id="1448320"/>
    <lineage>
        <taxon>Eukaryota</taxon>
        <taxon>Fungi</taxon>
        <taxon>Dikarya</taxon>
        <taxon>Ascomycota</taxon>
        <taxon>Pezizomycotina</taxon>
        <taxon>Eurotiomycetes</taxon>
        <taxon>Eurotiomycetidae</taxon>
        <taxon>Eurotiales</taxon>
        <taxon>Aspergillaceae</taxon>
        <taxon>Aspergillus</taxon>
        <taxon>Aspergillus subgen. Circumdati</taxon>
    </lineage>
</organism>